<dbReference type="SUPFAM" id="SSF53335">
    <property type="entry name" value="S-adenosyl-L-methionine-dependent methyltransferases"/>
    <property type="match status" value="1"/>
</dbReference>
<dbReference type="AlphaFoldDB" id="A0A482TA94"/>
<dbReference type="PANTHER" id="PTHR44068:SF11">
    <property type="entry name" value="GERANYL DIPHOSPHATE 2-C-METHYLTRANSFERASE"/>
    <property type="match status" value="1"/>
</dbReference>
<dbReference type="Gene3D" id="3.40.50.150">
    <property type="entry name" value="Vaccinia Virus protein VP39"/>
    <property type="match status" value="1"/>
</dbReference>
<proteinExistence type="predicted"/>
<evidence type="ECO:0000313" key="4">
    <source>
        <dbReference type="Proteomes" id="UP000293535"/>
    </source>
</evidence>
<reference evidence="3 4" key="1">
    <citation type="submission" date="2018-12" db="EMBL/GenBank/DDBJ databases">
        <title>Draft genome sequence of Haloarcula hispinica strain 18.1, an halophilic archaeon isolated from Chott El Jerid of Southern Tunisia.</title>
        <authorList>
            <person name="Najjari A."/>
            <person name="Ben Dhia O."/>
            <person name="Ferjani R."/>
            <person name="Mahjoubi M."/>
            <person name="Sghaier H."/>
            <person name="Elshahed M."/>
            <person name="Ouzari H.I."/>
            <person name="Cherid A."/>
            <person name="Youssef N."/>
        </authorList>
    </citation>
    <scope>NUCLEOTIDE SEQUENCE [LARGE SCALE GENOMIC DNA]</scope>
    <source>
        <strain evidence="3 4">18.1</strain>
    </source>
</reference>
<keyword evidence="3" id="KW-0489">Methyltransferase</keyword>
<dbReference type="GO" id="GO:0032259">
    <property type="term" value="P:methylation"/>
    <property type="evidence" value="ECO:0007669"/>
    <property type="project" value="UniProtKB-KW"/>
</dbReference>
<gene>
    <name evidence="3" type="ORF">ELS20_01930</name>
</gene>
<dbReference type="InterPro" id="IPR029063">
    <property type="entry name" value="SAM-dependent_MTases_sf"/>
</dbReference>
<dbReference type="Pfam" id="PF08241">
    <property type="entry name" value="Methyltransf_11"/>
    <property type="match status" value="1"/>
</dbReference>
<dbReference type="EMBL" id="RZIG01000002">
    <property type="protein sequence ID" value="RYJ08919.1"/>
    <property type="molecule type" value="Genomic_DNA"/>
</dbReference>
<evidence type="ECO:0000259" key="2">
    <source>
        <dbReference type="Pfam" id="PF08241"/>
    </source>
</evidence>
<dbReference type="InterPro" id="IPR013216">
    <property type="entry name" value="Methyltransf_11"/>
</dbReference>
<dbReference type="RefSeq" id="WP_129754911.1">
    <property type="nucleotide sequence ID" value="NZ_JAFKAA010000002.1"/>
</dbReference>
<dbReference type="GO" id="GO:0008757">
    <property type="term" value="F:S-adenosylmethionine-dependent methyltransferase activity"/>
    <property type="evidence" value="ECO:0007669"/>
    <property type="project" value="InterPro"/>
</dbReference>
<evidence type="ECO:0000256" key="1">
    <source>
        <dbReference type="ARBA" id="ARBA00022679"/>
    </source>
</evidence>
<dbReference type="Proteomes" id="UP000293535">
    <property type="component" value="Unassembled WGS sequence"/>
</dbReference>
<evidence type="ECO:0000313" key="3">
    <source>
        <dbReference type="EMBL" id="RYJ08919.1"/>
    </source>
</evidence>
<organism evidence="3 4">
    <name type="scientific">Haloarcula hispanica</name>
    <dbReference type="NCBI Taxonomy" id="51589"/>
    <lineage>
        <taxon>Archaea</taxon>
        <taxon>Methanobacteriati</taxon>
        <taxon>Methanobacteriota</taxon>
        <taxon>Stenosarchaea group</taxon>
        <taxon>Halobacteria</taxon>
        <taxon>Halobacteriales</taxon>
        <taxon>Haloarculaceae</taxon>
        <taxon>Haloarcula</taxon>
    </lineage>
</organism>
<dbReference type="InterPro" id="IPR050447">
    <property type="entry name" value="Erg6_SMT_methyltransf"/>
</dbReference>
<accession>A0A482TA94</accession>
<name>A0A482TA94_HALHI</name>
<keyword evidence="1 3" id="KW-0808">Transferase</keyword>
<dbReference type="CDD" id="cd02440">
    <property type="entry name" value="AdoMet_MTases"/>
    <property type="match status" value="1"/>
</dbReference>
<sequence length="212" mass="22959">MDQRDVVREGYDEIASTYAEKRDGNGRERTLVESLAAALPDGSRVLDAGCGAGTPAMEVLADQHDTIGLDISAEQLRTARDTVDSDGLVRGDLATLPFADDTFDAVVSYHAVIHVPKDEHATVFSEFERVLRPGGQLLAALGDDPWEGTNDDWLDTGTAMAWSFHGRERSADLLTEAGFRVESVEPVDDELGGTFAIFRAQPEDSETLPGHN</sequence>
<feature type="domain" description="Methyltransferase type 11" evidence="2">
    <location>
        <begin position="46"/>
        <end position="138"/>
    </location>
</feature>
<comment type="caution">
    <text evidence="3">The sequence shown here is derived from an EMBL/GenBank/DDBJ whole genome shotgun (WGS) entry which is preliminary data.</text>
</comment>
<protein>
    <submittedName>
        <fullName evidence="3">Class I SAM-dependent methyltransferase</fullName>
    </submittedName>
</protein>
<dbReference type="PANTHER" id="PTHR44068">
    <property type="entry name" value="ZGC:194242"/>
    <property type="match status" value="1"/>
</dbReference>